<sequence length="317" mass="34924">MSLSRSLSLAGSFAGAVCNLAFALRLLALSRSLGWETESEWEGSSDTRTIDYVRLVWALLFAYFAAAAASCFIGFVGIAKHVRLFVRIYRDYSIADFVFVTLTTLGVTYTTFSSSYVRSTVCEEFSRHPELMRDMGEMGLSLENCEQWFERAVVAVLGIMFILIVVRLHIVIALSQYYTHISRDFIASARAHIFGPRTIKTDVPLQRVYLMPTPTSPSGSGLDARSHHLSTHGDVAVYATIPIGGMTAEEARNMHATEAWIPTTPGASGSAKTHRHSHSHSHTHSHSHAHSHRHHPSRTSSSSSSRSGGDEKRSLVA</sequence>
<dbReference type="OrthoDB" id="2355659at2759"/>
<accession>A0A371DSF9</accession>
<keyword evidence="2" id="KW-0812">Transmembrane</keyword>
<feature type="compositionally biased region" description="Basic residues" evidence="1">
    <location>
        <begin position="272"/>
        <end position="297"/>
    </location>
</feature>
<feature type="region of interest" description="Disordered" evidence="1">
    <location>
        <begin position="261"/>
        <end position="317"/>
    </location>
</feature>
<protein>
    <submittedName>
        <fullName evidence="3">Uncharacterized protein</fullName>
    </submittedName>
</protein>
<dbReference type="Proteomes" id="UP000256964">
    <property type="component" value="Unassembled WGS sequence"/>
</dbReference>
<organism evidence="3 4">
    <name type="scientific">Lentinus brumalis</name>
    <dbReference type="NCBI Taxonomy" id="2498619"/>
    <lineage>
        <taxon>Eukaryota</taxon>
        <taxon>Fungi</taxon>
        <taxon>Dikarya</taxon>
        <taxon>Basidiomycota</taxon>
        <taxon>Agaricomycotina</taxon>
        <taxon>Agaricomycetes</taxon>
        <taxon>Polyporales</taxon>
        <taxon>Polyporaceae</taxon>
        <taxon>Lentinus</taxon>
    </lineage>
</organism>
<dbReference type="AlphaFoldDB" id="A0A371DSF9"/>
<feature type="transmembrane region" description="Helical" evidence="2">
    <location>
        <begin position="55"/>
        <end position="79"/>
    </location>
</feature>
<feature type="transmembrane region" description="Helical" evidence="2">
    <location>
        <begin position="91"/>
        <end position="112"/>
    </location>
</feature>
<keyword evidence="2" id="KW-1133">Transmembrane helix</keyword>
<dbReference type="EMBL" id="KZ857382">
    <property type="protein sequence ID" value="RDX55455.1"/>
    <property type="molecule type" value="Genomic_DNA"/>
</dbReference>
<proteinExistence type="predicted"/>
<evidence type="ECO:0000256" key="2">
    <source>
        <dbReference type="SAM" id="Phobius"/>
    </source>
</evidence>
<evidence type="ECO:0000313" key="3">
    <source>
        <dbReference type="EMBL" id="RDX55455.1"/>
    </source>
</evidence>
<feature type="compositionally biased region" description="Low complexity" evidence="1">
    <location>
        <begin position="298"/>
        <end position="307"/>
    </location>
</feature>
<feature type="transmembrane region" description="Helical" evidence="2">
    <location>
        <begin position="152"/>
        <end position="174"/>
    </location>
</feature>
<feature type="compositionally biased region" description="Basic and acidic residues" evidence="1">
    <location>
        <begin position="308"/>
        <end position="317"/>
    </location>
</feature>
<name>A0A371DSF9_9APHY</name>
<keyword evidence="4" id="KW-1185">Reference proteome</keyword>
<reference evidence="3 4" key="1">
    <citation type="journal article" date="2018" name="Biotechnol. Biofuels">
        <title>Integrative visual omics of the white-rot fungus Polyporus brumalis exposes the biotechnological potential of its oxidative enzymes for delignifying raw plant biomass.</title>
        <authorList>
            <person name="Miyauchi S."/>
            <person name="Rancon A."/>
            <person name="Drula E."/>
            <person name="Hage H."/>
            <person name="Chaduli D."/>
            <person name="Favel A."/>
            <person name="Grisel S."/>
            <person name="Henrissat B."/>
            <person name="Herpoel-Gimbert I."/>
            <person name="Ruiz-Duenas F.J."/>
            <person name="Chevret D."/>
            <person name="Hainaut M."/>
            <person name="Lin J."/>
            <person name="Wang M."/>
            <person name="Pangilinan J."/>
            <person name="Lipzen A."/>
            <person name="Lesage-Meessen L."/>
            <person name="Navarro D."/>
            <person name="Riley R."/>
            <person name="Grigoriev I.V."/>
            <person name="Zhou S."/>
            <person name="Raouche S."/>
            <person name="Rosso M.N."/>
        </authorList>
    </citation>
    <scope>NUCLEOTIDE SEQUENCE [LARGE SCALE GENOMIC DNA]</scope>
    <source>
        <strain evidence="3 4">BRFM 1820</strain>
    </source>
</reference>
<gene>
    <name evidence="3" type="ORF">OH76DRAFT_1338712</name>
</gene>
<evidence type="ECO:0000313" key="4">
    <source>
        <dbReference type="Proteomes" id="UP000256964"/>
    </source>
</evidence>
<keyword evidence="2" id="KW-0472">Membrane</keyword>
<evidence type="ECO:0000256" key="1">
    <source>
        <dbReference type="SAM" id="MobiDB-lite"/>
    </source>
</evidence>